<organism evidence="6 7">
    <name type="scientific">Nicrophorus vespilloides</name>
    <name type="common">Boreal carrion beetle</name>
    <dbReference type="NCBI Taxonomy" id="110193"/>
    <lineage>
        <taxon>Eukaryota</taxon>
        <taxon>Metazoa</taxon>
        <taxon>Ecdysozoa</taxon>
        <taxon>Arthropoda</taxon>
        <taxon>Hexapoda</taxon>
        <taxon>Insecta</taxon>
        <taxon>Pterygota</taxon>
        <taxon>Neoptera</taxon>
        <taxon>Endopterygota</taxon>
        <taxon>Coleoptera</taxon>
        <taxon>Polyphaga</taxon>
        <taxon>Staphyliniformia</taxon>
        <taxon>Silphidae</taxon>
        <taxon>Nicrophorinae</taxon>
        <taxon>Nicrophorus</taxon>
    </lineage>
</organism>
<dbReference type="InterPro" id="IPR017996">
    <property type="entry name" value="MRJP/yellow-related"/>
</dbReference>
<feature type="chain" id="PRO_5047044140" evidence="5">
    <location>
        <begin position="18"/>
        <end position="772"/>
    </location>
</feature>
<dbReference type="GeneID" id="108566921"/>
<comment type="subcellular location">
    <subcellularLocation>
        <location evidence="1">Secreted</location>
    </subcellularLocation>
</comment>
<evidence type="ECO:0000256" key="5">
    <source>
        <dbReference type="SAM" id="SignalP"/>
    </source>
</evidence>
<dbReference type="Pfam" id="PF03022">
    <property type="entry name" value="MRJP"/>
    <property type="match status" value="2"/>
</dbReference>
<evidence type="ECO:0000313" key="7">
    <source>
        <dbReference type="RefSeq" id="XP_017782545.1"/>
    </source>
</evidence>
<evidence type="ECO:0000313" key="6">
    <source>
        <dbReference type="Proteomes" id="UP000695000"/>
    </source>
</evidence>
<evidence type="ECO:0000256" key="1">
    <source>
        <dbReference type="ARBA" id="ARBA00004613"/>
    </source>
</evidence>
<keyword evidence="4 5" id="KW-0732">Signal</keyword>
<accession>A0ABM1N6U5</accession>
<dbReference type="InterPro" id="IPR011042">
    <property type="entry name" value="6-blade_b-propeller_TolB-like"/>
</dbReference>
<gene>
    <name evidence="7" type="primary">LOC108566921</name>
</gene>
<evidence type="ECO:0000256" key="2">
    <source>
        <dbReference type="ARBA" id="ARBA00009127"/>
    </source>
</evidence>
<dbReference type="Gene3D" id="2.120.10.30">
    <property type="entry name" value="TolB, C-terminal domain"/>
    <property type="match status" value="2"/>
</dbReference>
<proteinExistence type="inferred from homology"/>
<reference evidence="7" key="1">
    <citation type="submission" date="2025-08" db="UniProtKB">
        <authorList>
            <consortium name="RefSeq"/>
        </authorList>
    </citation>
    <scope>IDENTIFICATION</scope>
    <source>
        <tissue evidence="7">Whole Larva</tissue>
    </source>
</reference>
<keyword evidence="6" id="KW-1185">Reference proteome</keyword>
<name>A0ABM1N6U5_NICVS</name>
<dbReference type="PANTHER" id="PTHR10009:SF18">
    <property type="entry name" value="PROTEIN YELLOW-LIKE PROTEIN"/>
    <property type="match status" value="1"/>
</dbReference>
<sequence>MSGALGLLNLLFLLCSAQKMEFNVEYKWTHLNYTWPSQEVYDQAVKDGAYVPENNAPVGIKFYKDKLYLALIRIRSGTPITLAYIEKDAPIKFNQLLTPFPSWQMNAKYDCKTLQNVQSMEIDKNGIMWVLDGTRISSITSCPAKLVLLDLNDNGKVLHTYVFPEELALSQGGFLNDIVLDESDGGFAYITDNSNIDPGLIVYSKNQNKAWKFRDATMFPELHSTPYKVNGIEIKGRVPIDGIALSPVKNENRFVYYTPLTGYNMYAINTKILKDETNLHLGNWRKDVKFVGIKSSHTDGMIMDNKGNLFYGLLQSYGIGKWNENKTFRTAKQIYQNKNELIWPDTFAMDSSGNLFVLSNQIVRYIDTSNSLKLDKEIKFRILQTHTGNNNMLVFCILLVIARLGWCLNLSVDYEWNYINFTWPTFVEYNYASYKQNYIPENNVPTCIRIYDERLYVALGRLFPGTPVTLASMSAKSDKYNKDNPILAPFPDWDTNVKCNCSTLQNVYTFDIDRKGVMWIVDGVRNNNLTECPAKLVLYSLRSKKFILSHIFSESIAKEAFLTDIAVDVNYAYIADNSKLDPGLIIYSRSKDKSWKLRDDSMFPQQAAVNFTIDKKQVDFYSGIYGIALSPERNHYTRRLYFNSISSYNIYHISTNIIQDEYNTKNSDWRKYVDFAGKKIDQSVGLIMDPKGNLFFNLIHNRALAKWNVYQKFSTARIIMKHNYFDWCDGYSFDTNGNLVILSNEIGKYLATKPKRNTKAVHFRILRLSTKK</sequence>
<dbReference type="PANTHER" id="PTHR10009">
    <property type="entry name" value="PROTEIN YELLOW-RELATED"/>
    <property type="match status" value="1"/>
</dbReference>
<comment type="similarity">
    <text evidence="2">Belongs to the major royal jelly protein family.</text>
</comment>
<dbReference type="Proteomes" id="UP000695000">
    <property type="component" value="Unplaced"/>
</dbReference>
<dbReference type="SUPFAM" id="SSF63829">
    <property type="entry name" value="Calcium-dependent phosphotriesterase"/>
    <property type="match status" value="2"/>
</dbReference>
<protein>
    <submittedName>
        <fullName evidence="7">Uncharacterized protein LOC108566921</fullName>
    </submittedName>
</protein>
<feature type="signal peptide" evidence="5">
    <location>
        <begin position="1"/>
        <end position="17"/>
    </location>
</feature>
<evidence type="ECO:0000256" key="3">
    <source>
        <dbReference type="ARBA" id="ARBA00022525"/>
    </source>
</evidence>
<evidence type="ECO:0000256" key="4">
    <source>
        <dbReference type="ARBA" id="ARBA00022729"/>
    </source>
</evidence>
<dbReference type="RefSeq" id="XP_017782545.1">
    <property type="nucleotide sequence ID" value="XM_017927056.1"/>
</dbReference>
<keyword evidence="3" id="KW-0964">Secreted</keyword>